<dbReference type="InterPro" id="IPR036108">
    <property type="entry name" value="4pyrrol_syn_uPrphyn_synt_sf"/>
</dbReference>
<evidence type="ECO:0000259" key="2">
    <source>
        <dbReference type="Pfam" id="PF02602"/>
    </source>
</evidence>
<feature type="transmembrane region" description="Helical" evidence="1">
    <location>
        <begin position="12"/>
        <end position="30"/>
    </location>
</feature>
<proteinExistence type="predicted"/>
<protein>
    <submittedName>
        <fullName evidence="3">Uroporphyrinogen-III synthase</fullName>
    </submittedName>
</protein>
<accession>A0A8S9TEM6</accession>
<dbReference type="GO" id="GO:0033014">
    <property type="term" value="P:tetrapyrrole biosynthetic process"/>
    <property type="evidence" value="ECO:0007669"/>
    <property type="project" value="InterPro"/>
</dbReference>
<reference evidence="3" key="2">
    <citation type="submission" date="2019-11" db="EMBL/GenBank/DDBJ databases">
        <title>Improved Assembly of Tolypothrix boutellei genome.</title>
        <authorList>
            <person name="Sarangi A.N."/>
            <person name="Mukherjee M."/>
            <person name="Ghosh S."/>
            <person name="Singh D."/>
            <person name="Das A."/>
            <person name="Kant S."/>
            <person name="Prusty A."/>
            <person name="Tripathy S."/>
        </authorList>
    </citation>
    <scope>NUCLEOTIDE SEQUENCE</scope>
    <source>
        <strain evidence="3">VB521301</strain>
    </source>
</reference>
<gene>
    <name evidence="3" type="ORF">DA73_0400015370</name>
</gene>
<dbReference type="EMBL" id="JHEG04000001">
    <property type="protein sequence ID" value="KAF3890980.1"/>
    <property type="molecule type" value="Genomic_DNA"/>
</dbReference>
<dbReference type="Proteomes" id="UP000029738">
    <property type="component" value="Unassembled WGS sequence"/>
</dbReference>
<dbReference type="PANTHER" id="PTHR38020:SF1">
    <property type="entry name" value="UROPORPHYRINOGEN-III SYNTHASE"/>
    <property type="match status" value="1"/>
</dbReference>
<dbReference type="SUPFAM" id="SSF69618">
    <property type="entry name" value="HemD-like"/>
    <property type="match status" value="1"/>
</dbReference>
<sequence length="300" mass="33277">MRNRQSLLSRNFYPLSFILHTFVEVILLISSTQLPLHGKRILVTAPRNYAMRFSNQLVNQGALPLLMPTIETCPLENFTELDIALQKIEQFDWIAFTSRNGIEAFFQRLDVLKINPLVLAKCRLCAIGIDSEKLAAFGVKVDIVPTEPSPAGIIAELAKIPNIAKQTVLVPVPEVLGVPEPDVVPNFVAGLKQLGMNVTRVPTYMTRCLEKTIYEVELSLVRQGKVDAIAFSSTAEIMGFLKMIHSKSDYKNCVIACFGPYTAANAEKLGFKVSVVAKDYSSFAGFTDAIASFFNQENKR</sequence>
<keyword evidence="1" id="KW-0812">Transmembrane</keyword>
<keyword evidence="4" id="KW-1185">Reference proteome</keyword>
<dbReference type="PANTHER" id="PTHR38020">
    <property type="entry name" value="UROPORPHYRINOGEN-III SYNTHASE"/>
    <property type="match status" value="1"/>
</dbReference>
<evidence type="ECO:0000256" key="1">
    <source>
        <dbReference type="SAM" id="Phobius"/>
    </source>
</evidence>
<feature type="domain" description="Tetrapyrrole biosynthesis uroporphyrinogen III synthase" evidence="2">
    <location>
        <begin position="53"/>
        <end position="281"/>
    </location>
</feature>
<dbReference type="InterPro" id="IPR003754">
    <property type="entry name" value="4pyrrol_synth_uPrphyn_synth"/>
</dbReference>
<dbReference type="Gene3D" id="3.40.50.10090">
    <property type="match status" value="2"/>
</dbReference>
<dbReference type="AlphaFoldDB" id="A0A8S9TEM6"/>
<keyword evidence="1" id="KW-1133">Transmembrane helix</keyword>
<organism evidence="3 4">
    <name type="scientific">Tolypothrix bouteillei VB521301</name>
    <dbReference type="NCBI Taxonomy" id="1479485"/>
    <lineage>
        <taxon>Bacteria</taxon>
        <taxon>Bacillati</taxon>
        <taxon>Cyanobacteriota</taxon>
        <taxon>Cyanophyceae</taxon>
        <taxon>Nostocales</taxon>
        <taxon>Tolypothrichaceae</taxon>
        <taxon>Tolypothrix</taxon>
    </lineage>
</organism>
<evidence type="ECO:0000313" key="3">
    <source>
        <dbReference type="EMBL" id="KAF3890980.1"/>
    </source>
</evidence>
<dbReference type="Pfam" id="PF02602">
    <property type="entry name" value="HEM4"/>
    <property type="match status" value="1"/>
</dbReference>
<dbReference type="CDD" id="cd06578">
    <property type="entry name" value="HemD"/>
    <property type="match status" value="1"/>
</dbReference>
<reference evidence="3" key="1">
    <citation type="journal article" date="2015" name="Genome Announc.">
        <title>Draft Genome Sequence of Tolypothrix boutellei Strain VB521301.</title>
        <authorList>
            <person name="Chandrababunaidu M.M."/>
            <person name="Singh D."/>
            <person name="Sen D."/>
            <person name="Bhan S."/>
            <person name="Das S."/>
            <person name="Gupta A."/>
            <person name="Adhikary S.P."/>
            <person name="Tripathy S."/>
        </authorList>
    </citation>
    <scope>NUCLEOTIDE SEQUENCE</scope>
    <source>
        <strain evidence="3">VB521301</strain>
    </source>
</reference>
<evidence type="ECO:0000313" key="4">
    <source>
        <dbReference type="Proteomes" id="UP000029738"/>
    </source>
</evidence>
<name>A0A8S9TEM6_9CYAN</name>
<keyword evidence="1" id="KW-0472">Membrane</keyword>
<dbReference type="OrthoDB" id="9815856at2"/>
<dbReference type="GO" id="GO:0004852">
    <property type="term" value="F:uroporphyrinogen-III synthase activity"/>
    <property type="evidence" value="ECO:0007669"/>
    <property type="project" value="InterPro"/>
</dbReference>
<comment type="caution">
    <text evidence="3">The sequence shown here is derived from an EMBL/GenBank/DDBJ whole genome shotgun (WGS) entry which is preliminary data.</text>
</comment>